<evidence type="ECO:0000256" key="4">
    <source>
        <dbReference type="ARBA" id="ARBA00022553"/>
    </source>
</evidence>
<sequence length="806" mass="90821">MNTLRSFPEGKRNCYTLKPKQGKNHKYLIRAYFAYGNYDGKNQTPIFDLYVGVNYWDTVNLGKYYYISEIIHTPTTDTIHVCLVKTVVGIPFISALELRPLNNSIYQTPLPSSQSLLINQGMFDVASTNIATHSRYKDDIYDRLWRTINVAYWYQLNGSVDIDPATTNDPYKLPSQVLRSAAQSYNLSYSLNFDYDSIWKDLDKSSKYYVYFHFAEIQKLPLGHKRIINITLDDKTVLSPLTLEYLKPLTITPQNATQGYVRFNISATSQSHAPPILNAFEVYKLISPLHSPTHKTDVDAILDIKKRYKMSKLDWQGDPCVANLPWEGLTCSSAFNHTNARIISLNLSASKLTGEIVTSFSQLSELESLDLSFNDLSGSLPEFLADLPKLKILNLSGNKLSGSIPIALKEKSNQVLQLSLADNPGLCLTDSCKKKKFVIPLVASISALIIIILLVSLAIWIILKTKKRKGLLTNSTKEKSLELKNRAFSYSKILNITNNLQNLIGEGGFGKVYLGTLKNDTKVAVKLLSQSSVQGHREFRSELELLMVVHHRHLVSLIGYCEEGGVRALIYEYMANGNLREHLSDKNPNALKWKERLQIALDSAYGLDYLHNGCKPPIVHRDLKTSNILLNENMQAKIADFGLSRTFKNEIDSHISTRPAGTFGYLDPEYQTSGNLTRRSDVYSFGIILLELITGQPAVRREGDTFNHIIQWVTPKLENGDIHSIVDPRLQGNYSANSAWKFVDIAMSCTAKSAIQRSDISQIVVEVKECLALEMSTEKNMRKTNSNSSLYINSMQFDSDFLPSAR</sequence>
<evidence type="ECO:0000256" key="14">
    <source>
        <dbReference type="ARBA" id="ARBA00023136"/>
    </source>
</evidence>
<dbReference type="GO" id="GO:0004674">
    <property type="term" value="F:protein serine/threonine kinase activity"/>
    <property type="evidence" value="ECO:0007669"/>
    <property type="project" value="UniProtKB-KW"/>
</dbReference>
<dbReference type="PANTHER" id="PTHR45631">
    <property type="entry name" value="OS07G0107800 PROTEIN-RELATED"/>
    <property type="match status" value="1"/>
</dbReference>
<evidence type="ECO:0000256" key="11">
    <source>
        <dbReference type="ARBA" id="ARBA00022777"/>
    </source>
</evidence>
<reference evidence="21" key="1">
    <citation type="submission" date="2020-09" db="EMBL/GenBank/DDBJ databases">
        <title>Genome-Enabled Discovery of Anthraquinone Biosynthesis in Senna tora.</title>
        <authorList>
            <person name="Kang S.-H."/>
            <person name="Pandey R.P."/>
            <person name="Lee C.-M."/>
            <person name="Sim J.-S."/>
            <person name="Jeong J.-T."/>
            <person name="Choi B.-S."/>
            <person name="Jung M."/>
            <person name="Ginzburg D."/>
            <person name="Zhao K."/>
            <person name="Won S.Y."/>
            <person name="Oh T.-J."/>
            <person name="Yu Y."/>
            <person name="Kim N.-H."/>
            <person name="Lee O.R."/>
            <person name="Lee T.-H."/>
            <person name="Bashyal P."/>
            <person name="Kim T.-S."/>
            <person name="Lee W.-H."/>
            <person name="Kawkins C."/>
            <person name="Kim C.-K."/>
            <person name="Kim J.S."/>
            <person name="Ahn B.O."/>
            <person name="Rhee S.Y."/>
            <person name="Sohng J.K."/>
        </authorList>
    </citation>
    <scope>NUCLEOTIDE SEQUENCE</scope>
    <source>
        <tissue evidence="21">Leaf</tissue>
    </source>
</reference>
<dbReference type="GO" id="GO:0016020">
    <property type="term" value="C:membrane"/>
    <property type="evidence" value="ECO:0007669"/>
    <property type="project" value="UniProtKB-SubCell"/>
</dbReference>
<keyword evidence="12 18" id="KW-0067">ATP-binding</keyword>
<evidence type="ECO:0000256" key="1">
    <source>
        <dbReference type="ARBA" id="ARBA00004167"/>
    </source>
</evidence>
<keyword evidence="4" id="KW-0597">Phosphoprotein</keyword>
<dbReference type="Pfam" id="PF07714">
    <property type="entry name" value="PK_Tyr_Ser-Thr"/>
    <property type="match status" value="1"/>
</dbReference>
<dbReference type="EC" id="2.7.11.1" evidence="2"/>
<evidence type="ECO:0000256" key="6">
    <source>
        <dbReference type="ARBA" id="ARBA00022679"/>
    </source>
</evidence>
<dbReference type="PROSITE" id="PS00108">
    <property type="entry name" value="PROTEIN_KINASE_ST"/>
    <property type="match status" value="1"/>
</dbReference>
<dbReference type="InterPro" id="IPR008271">
    <property type="entry name" value="Ser/Thr_kinase_AS"/>
</dbReference>
<comment type="catalytic activity">
    <reaction evidence="17">
        <text>L-seryl-[protein] + ATP = O-phospho-L-seryl-[protein] + ADP + H(+)</text>
        <dbReference type="Rhea" id="RHEA:17989"/>
        <dbReference type="Rhea" id="RHEA-COMP:9863"/>
        <dbReference type="Rhea" id="RHEA-COMP:11604"/>
        <dbReference type="ChEBI" id="CHEBI:15378"/>
        <dbReference type="ChEBI" id="CHEBI:29999"/>
        <dbReference type="ChEBI" id="CHEBI:30616"/>
        <dbReference type="ChEBI" id="CHEBI:83421"/>
        <dbReference type="ChEBI" id="CHEBI:456216"/>
        <dbReference type="EC" id="2.7.11.1"/>
    </reaction>
</comment>
<dbReference type="Proteomes" id="UP000634136">
    <property type="component" value="Unassembled WGS sequence"/>
</dbReference>
<dbReference type="FunFam" id="3.30.200.20:FF:000394">
    <property type="entry name" value="Leucine-rich repeat receptor-like protein kinase"/>
    <property type="match status" value="1"/>
</dbReference>
<evidence type="ECO:0000256" key="15">
    <source>
        <dbReference type="ARBA" id="ARBA00023170"/>
    </source>
</evidence>
<evidence type="ECO:0000259" key="20">
    <source>
        <dbReference type="PROSITE" id="PS50011"/>
    </source>
</evidence>
<comment type="subcellular location">
    <subcellularLocation>
        <location evidence="1">Membrane</location>
        <topology evidence="1">Single-pass membrane protein</topology>
    </subcellularLocation>
</comment>
<dbReference type="Gene3D" id="2.60.120.430">
    <property type="entry name" value="Galactose-binding lectin"/>
    <property type="match status" value="1"/>
</dbReference>
<dbReference type="Pfam" id="PF12819">
    <property type="entry name" value="Malectin_like"/>
    <property type="match status" value="1"/>
</dbReference>
<name>A0A834WAB5_9FABA</name>
<dbReference type="InterPro" id="IPR001245">
    <property type="entry name" value="Ser-Thr/Tyr_kinase_cat_dom"/>
</dbReference>
<comment type="catalytic activity">
    <reaction evidence="16">
        <text>L-threonyl-[protein] + ATP = O-phospho-L-threonyl-[protein] + ADP + H(+)</text>
        <dbReference type="Rhea" id="RHEA:46608"/>
        <dbReference type="Rhea" id="RHEA-COMP:11060"/>
        <dbReference type="Rhea" id="RHEA-COMP:11605"/>
        <dbReference type="ChEBI" id="CHEBI:15378"/>
        <dbReference type="ChEBI" id="CHEBI:30013"/>
        <dbReference type="ChEBI" id="CHEBI:30616"/>
        <dbReference type="ChEBI" id="CHEBI:61977"/>
        <dbReference type="ChEBI" id="CHEBI:456216"/>
        <dbReference type="EC" id="2.7.11.1"/>
    </reaction>
</comment>
<keyword evidence="14 19" id="KW-0472">Membrane</keyword>
<evidence type="ECO:0000256" key="7">
    <source>
        <dbReference type="ARBA" id="ARBA00022692"/>
    </source>
</evidence>
<dbReference type="Pfam" id="PF13855">
    <property type="entry name" value="LRR_8"/>
    <property type="match status" value="1"/>
</dbReference>
<evidence type="ECO:0000256" key="17">
    <source>
        <dbReference type="ARBA" id="ARBA00048679"/>
    </source>
</evidence>
<dbReference type="FunFam" id="3.80.10.10:FF:000129">
    <property type="entry name" value="Leucine-rich repeat receptor-like kinase"/>
    <property type="match status" value="1"/>
</dbReference>
<keyword evidence="8" id="KW-0732">Signal</keyword>
<protein>
    <recommendedName>
        <fullName evidence="2">non-specific serine/threonine protein kinase</fullName>
        <ecNumber evidence="2">2.7.11.1</ecNumber>
    </recommendedName>
</protein>
<dbReference type="Gene3D" id="1.10.510.10">
    <property type="entry name" value="Transferase(Phosphotransferase) domain 1"/>
    <property type="match status" value="1"/>
</dbReference>
<evidence type="ECO:0000313" key="21">
    <source>
        <dbReference type="EMBL" id="KAF7814188.1"/>
    </source>
</evidence>
<keyword evidence="7 19" id="KW-0812">Transmembrane</keyword>
<dbReference type="FunFam" id="1.10.510.10:FF:000146">
    <property type="entry name" value="LRR receptor-like serine/threonine-protein kinase IOS1"/>
    <property type="match status" value="1"/>
</dbReference>
<dbReference type="Gene3D" id="3.80.10.10">
    <property type="entry name" value="Ribonuclease Inhibitor"/>
    <property type="match status" value="1"/>
</dbReference>
<dbReference type="InterPro" id="IPR000719">
    <property type="entry name" value="Prot_kinase_dom"/>
</dbReference>
<keyword evidence="10 18" id="KW-0547">Nucleotide-binding</keyword>
<dbReference type="InterPro" id="IPR024788">
    <property type="entry name" value="Malectin-like_Carb-bd_dom"/>
</dbReference>
<evidence type="ECO:0000256" key="10">
    <source>
        <dbReference type="ARBA" id="ARBA00022741"/>
    </source>
</evidence>
<dbReference type="SMART" id="SM00220">
    <property type="entry name" value="S_TKc"/>
    <property type="match status" value="1"/>
</dbReference>
<accession>A0A834WAB5</accession>
<dbReference type="CDD" id="cd14066">
    <property type="entry name" value="STKc_IRAK"/>
    <property type="match status" value="1"/>
</dbReference>
<keyword evidence="3" id="KW-0723">Serine/threonine-protein kinase</keyword>
<keyword evidence="5" id="KW-0433">Leucine-rich repeat</keyword>
<keyword evidence="22" id="KW-1185">Reference proteome</keyword>
<dbReference type="InterPro" id="IPR032675">
    <property type="entry name" value="LRR_dom_sf"/>
</dbReference>
<evidence type="ECO:0000256" key="19">
    <source>
        <dbReference type="SAM" id="Phobius"/>
    </source>
</evidence>
<evidence type="ECO:0000256" key="5">
    <source>
        <dbReference type="ARBA" id="ARBA00022614"/>
    </source>
</evidence>
<evidence type="ECO:0000256" key="12">
    <source>
        <dbReference type="ARBA" id="ARBA00022840"/>
    </source>
</evidence>
<dbReference type="AlphaFoldDB" id="A0A834WAB5"/>
<evidence type="ECO:0000256" key="18">
    <source>
        <dbReference type="PROSITE-ProRule" id="PRU10141"/>
    </source>
</evidence>
<evidence type="ECO:0000256" key="16">
    <source>
        <dbReference type="ARBA" id="ARBA00047899"/>
    </source>
</evidence>
<keyword evidence="13 19" id="KW-1133">Transmembrane helix</keyword>
<dbReference type="InterPro" id="IPR017441">
    <property type="entry name" value="Protein_kinase_ATP_BS"/>
</dbReference>
<evidence type="ECO:0000256" key="13">
    <source>
        <dbReference type="ARBA" id="ARBA00022989"/>
    </source>
</evidence>
<gene>
    <name evidence="21" type="ORF">G2W53_028157</name>
</gene>
<evidence type="ECO:0000256" key="2">
    <source>
        <dbReference type="ARBA" id="ARBA00012513"/>
    </source>
</evidence>
<dbReference type="PANTHER" id="PTHR45631:SF212">
    <property type="entry name" value="PROTEIN KINASE DOMAIN-CONTAINING PROTEIN"/>
    <property type="match status" value="1"/>
</dbReference>
<dbReference type="PRINTS" id="PR00019">
    <property type="entry name" value="LEURICHRPT"/>
</dbReference>
<dbReference type="PROSITE" id="PS00107">
    <property type="entry name" value="PROTEIN_KINASE_ATP"/>
    <property type="match status" value="1"/>
</dbReference>
<keyword evidence="15 21" id="KW-0675">Receptor</keyword>
<evidence type="ECO:0000256" key="9">
    <source>
        <dbReference type="ARBA" id="ARBA00022737"/>
    </source>
</evidence>
<dbReference type="GO" id="GO:0005524">
    <property type="term" value="F:ATP binding"/>
    <property type="evidence" value="ECO:0007669"/>
    <property type="project" value="UniProtKB-UniRule"/>
</dbReference>
<comment type="caution">
    <text evidence="21">The sequence shown here is derived from an EMBL/GenBank/DDBJ whole genome shotgun (WGS) entry which is preliminary data.</text>
</comment>
<dbReference type="InterPro" id="IPR011009">
    <property type="entry name" value="Kinase-like_dom_sf"/>
</dbReference>
<keyword evidence="9" id="KW-0677">Repeat</keyword>
<feature type="transmembrane region" description="Helical" evidence="19">
    <location>
        <begin position="437"/>
        <end position="463"/>
    </location>
</feature>
<evidence type="ECO:0000256" key="3">
    <source>
        <dbReference type="ARBA" id="ARBA00022527"/>
    </source>
</evidence>
<evidence type="ECO:0000256" key="8">
    <source>
        <dbReference type="ARBA" id="ARBA00022729"/>
    </source>
</evidence>
<dbReference type="SUPFAM" id="SSF52058">
    <property type="entry name" value="L domain-like"/>
    <property type="match status" value="1"/>
</dbReference>
<dbReference type="OrthoDB" id="2017114at2759"/>
<evidence type="ECO:0000313" key="22">
    <source>
        <dbReference type="Proteomes" id="UP000634136"/>
    </source>
</evidence>
<dbReference type="InterPro" id="IPR001611">
    <property type="entry name" value="Leu-rich_rpt"/>
</dbReference>
<feature type="domain" description="Protein kinase" evidence="20">
    <location>
        <begin position="498"/>
        <end position="771"/>
    </location>
</feature>
<keyword evidence="11 21" id="KW-0418">Kinase</keyword>
<dbReference type="SUPFAM" id="SSF56112">
    <property type="entry name" value="Protein kinase-like (PK-like)"/>
    <property type="match status" value="1"/>
</dbReference>
<dbReference type="Gene3D" id="3.30.200.20">
    <property type="entry name" value="Phosphorylase Kinase, domain 1"/>
    <property type="match status" value="1"/>
</dbReference>
<feature type="binding site" evidence="18">
    <location>
        <position position="526"/>
    </location>
    <ligand>
        <name>ATP</name>
        <dbReference type="ChEBI" id="CHEBI:30616"/>
    </ligand>
</feature>
<dbReference type="PROSITE" id="PS50011">
    <property type="entry name" value="PROTEIN_KINASE_DOM"/>
    <property type="match status" value="1"/>
</dbReference>
<proteinExistence type="predicted"/>
<dbReference type="EMBL" id="JAAIUW010000009">
    <property type="protein sequence ID" value="KAF7814188.1"/>
    <property type="molecule type" value="Genomic_DNA"/>
</dbReference>
<keyword evidence="6" id="KW-0808">Transferase</keyword>
<organism evidence="21 22">
    <name type="scientific">Senna tora</name>
    <dbReference type="NCBI Taxonomy" id="362788"/>
    <lineage>
        <taxon>Eukaryota</taxon>
        <taxon>Viridiplantae</taxon>
        <taxon>Streptophyta</taxon>
        <taxon>Embryophyta</taxon>
        <taxon>Tracheophyta</taxon>
        <taxon>Spermatophyta</taxon>
        <taxon>Magnoliopsida</taxon>
        <taxon>eudicotyledons</taxon>
        <taxon>Gunneridae</taxon>
        <taxon>Pentapetalae</taxon>
        <taxon>rosids</taxon>
        <taxon>fabids</taxon>
        <taxon>Fabales</taxon>
        <taxon>Fabaceae</taxon>
        <taxon>Caesalpinioideae</taxon>
        <taxon>Cassia clade</taxon>
        <taxon>Senna</taxon>
    </lineage>
</organism>